<comment type="caution">
    <text evidence="1">The sequence shown here is derived from an EMBL/GenBank/DDBJ whole genome shotgun (WGS) entry which is preliminary data.</text>
</comment>
<name>A0A1J5RHK8_9ZZZZ</name>
<dbReference type="EMBL" id="MLJW01000177">
    <property type="protein sequence ID" value="OIQ94898.1"/>
    <property type="molecule type" value="Genomic_DNA"/>
</dbReference>
<evidence type="ECO:0000313" key="1">
    <source>
        <dbReference type="EMBL" id="OIQ94898.1"/>
    </source>
</evidence>
<sequence>MNINRLAPIVLSLLCASAFAADGSISISSPANGAMVSASKKTPVIYEAALGSNGDHLHLYVDGNRVDVLRETKGSAELDALPAGKHHICLTVNTKSHAPTGVESCVDVTAQ</sequence>
<gene>
    <name evidence="1" type="ORF">GALL_231310</name>
</gene>
<reference evidence="1" key="1">
    <citation type="submission" date="2016-10" db="EMBL/GenBank/DDBJ databases">
        <title>Sequence of Gallionella enrichment culture.</title>
        <authorList>
            <person name="Poehlein A."/>
            <person name="Muehling M."/>
            <person name="Daniel R."/>
        </authorList>
    </citation>
    <scope>NUCLEOTIDE SEQUENCE</scope>
</reference>
<accession>A0A1J5RHK8</accession>
<dbReference type="AlphaFoldDB" id="A0A1J5RHK8"/>
<evidence type="ECO:0008006" key="2">
    <source>
        <dbReference type="Google" id="ProtNLM"/>
    </source>
</evidence>
<organism evidence="1">
    <name type="scientific">mine drainage metagenome</name>
    <dbReference type="NCBI Taxonomy" id="410659"/>
    <lineage>
        <taxon>unclassified sequences</taxon>
        <taxon>metagenomes</taxon>
        <taxon>ecological metagenomes</taxon>
    </lineage>
</organism>
<protein>
    <recommendedName>
        <fullName evidence="2">DUF4399 domain-containing protein</fullName>
    </recommendedName>
</protein>
<proteinExistence type="predicted"/>